<dbReference type="Pfam" id="PF02375">
    <property type="entry name" value="JmjN"/>
    <property type="match status" value="1"/>
</dbReference>
<feature type="region of interest" description="Disordered" evidence="3">
    <location>
        <begin position="1106"/>
        <end position="1127"/>
    </location>
</feature>
<dbReference type="PANTHER" id="PTHR10694:SF113">
    <property type="entry name" value="PROTEIN JUMONJI"/>
    <property type="match status" value="1"/>
</dbReference>
<evidence type="ECO:0000259" key="5">
    <source>
        <dbReference type="PROSITE" id="PS51184"/>
    </source>
</evidence>
<dbReference type="Pfam" id="PF02928">
    <property type="entry name" value="zf-C5HC2"/>
    <property type="match status" value="1"/>
</dbReference>
<feature type="compositionally biased region" description="Basic and acidic residues" evidence="3">
    <location>
        <begin position="829"/>
        <end position="838"/>
    </location>
</feature>
<evidence type="ECO:0000256" key="1">
    <source>
        <dbReference type="ARBA" id="ARBA00004123"/>
    </source>
</evidence>
<dbReference type="PROSITE" id="PS51183">
    <property type="entry name" value="JMJN"/>
    <property type="match status" value="1"/>
</dbReference>
<protein>
    <recommendedName>
        <fullName evidence="8">Lysine-specific demethylase JMJ16</fullName>
    </recommendedName>
</protein>
<dbReference type="SMART" id="SM00558">
    <property type="entry name" value="JmjC"/>
    <property type="match status" value="1"/>
</dbReference>
<organism evidence="6 7">
    <name type="scientific">Escallonia rubra</name>
    <dbReference type="NCBI Taxonomy" id="112253"/>
    <lineage>
        <taxon>Eukaryota</taxon>
        <taxon>Viridiplantae</taxon>
        <taxon>Streptophyta</taxon>
        <taxon>Embryophyta</taxon>
        <taxon>Tracheophyta</taxon>
        <taxon>Spermatophyta</taxon>
        <taxon>Magnoliopsida</taxon>
        <taxon>eudicotyledons</taxon>
        <taxon>Gunneridae</taxon>
        <taxon>Pentapetalae</taxon>
        <taxon>asterids</taxon>
        <taxon>campanulids</taxon>
        <taxon>Escalloniales</taxon>
        <taxon>Escalloniaceae</taxon>
        <taxon>Escallonia</taxon>
    </lineage>
</organism>
<dbReference type="PROSITE" id="PS51184">
    <property type="entry name" value="JMJC"/>
    <property type="match status" value="1"/>
</dbReference>
<dbReference type="PANTHER" id="PTHR10694">
    <property type="entry name" value="LYSINE-SPECIFIC DEMETHYLASE"/>
    <property type="match status" value="1"/>
</dbReference>
<dbReference type="PROSITE" id="PS51543">
    <property type="entry name" value="FYRC"/>
    <property type="match status" value="1"/>
</dbReference>
<evidence type="ECO:0000313" key="7">
    <source>
        <dbReference type="Proteomes" id="UP001187471"/>
    </source>
</evidence>
<feature type="compositionally biased region" description="Basic and acidic residues" evidence="3">
    <location>
        <begin position="44"/>
        <end position="53"/>
    </location>
</feature>
<keyword evidence="2" id="KW-0539">Nucleus</keyword>
<dbReference type="SMART" id="SM00545">
    <property type="entry name" value="JmjN"/>
    <property type="match status" value="1"/>
</dbReference>
<feature type="compositionally biased region" description="Polar residues" evidence="3">
    <location>
        <begin position="1106"/>
        <end position="1124"/>
    </location>
</feature>
<dbReference type="Pfam" id="PF02373">
    <property type="entry name" value="JmjC"/>
    <property type="match status" value="1"/>
</dbReference>
<dbReference type="InterPro" id="IPR004198">
    <property type="entry name" value="Znf_C5HC2"/>
</dbReference>
<dbReference type="Proteomes" id="UP001187471">
    <property type="component" value="Unassembled WGS sequence"/>
</dbReference>
<dbReference type="Gene3D" id="3.30.160.360">
    <property type="match status" value="1"/>
</dbReference>
<evidence type="ECO:0008006" key="8">
    <source>
        <dbReference type="Google" id="ProtNLM"/>
    </source>
</evidence>
<feature type="compositionally biased region" description="Low complexity" evidence="3">
    <location>
        <begin position="27"/>
        <end position="42"/>
    </location>
</feature>
<sequence length="1179" mass="131837">MEMPSIPPGFESVASFTLQRVPDNEITTSYSPSASASESQTARFETRSKDTEEAKMIRSLRRRPWINYGQCDNSSGDDSDSEQNFPSRPRLPQGVIRGCEVIAGWRPEEACRPSLQEAPVFHPSEEEFEDTLKYIASIRPRAEAYGICRIVPPPSWKPPCPLKENNTWVNSKFSTRIQRVDKLQNRDSVRKLLKINNHKRRKRRRCMKTAVDHGINTTDILDYSETGGTYGFGFEPGPEFTLDAFHKYADDFKAQYFRKDSNAADSGGNMTMFQEQWQPSVENIEGEYWRMVEKPTEEIEVLYGADLETGIFGSGFPKLSHQVSSVSEEKYVKSGWNLNNFPRLQGSVLSYESSDISGVLVPWLYIGMCFSSFCWHVEDHHLYSLNYMHWGAPKIWYGVPGKDALKLEAAMRKHLPDLFEEQPDLLHKLVTQLSPSIIISEDIPVYRCTQSPGEFVLTFPRAYHSGFNCGFNCAEAVNVAPVDWLPHGLNAIELYREQCRKTSISHDKLLLGAAREAVKAHWELNLLRKNTSGNLRWKDVCGRDGILSKALKARVEMERVRREFLCNSSQALKMETSFDATCERECSVCLFDLHLSAAGCHHCSPDRYACLNHAKQLCSCAWGAKFFLFRYDVNELCILVEALEGKLSAIYRWARSDLGLALSSCVSKENLRIPGLIGKLPYSPGGTALKDRSSLPAIASTEEKLGKENVAKTSNSTGIIGSTCLSVKEEFPGVVKALEDKKAVTRLDNALHQAEVSNDSTECKKKESLNLAATQGTPVHKLSRENRPETYNLAAVKLEVKKPSVVGNGDVILLSDDEGEELKIPPSESPKDTSRKYLGDPPRQESSGNMVIKEPVRTTAIPDAIGMGEVDAALVVDRERNNHVSSSGCLKGQDHDRAETPGLFVEIVSCHKDPSFKVPDQNVQERSIRKDTGDSHVENVGTDLQHPQPCRSGKSNSEDRQTKIGSDADARVAENVQTISGSPSSTQNNLDRYFRQKGPRIAKDSGVGLGWILDLLVSLEHCPSEVFVHISATRCWEMVRERVNQEITKQHKLGKMKLPPLQPPGSLDGMEMFGFSSPAIVQVIQAMDRHRVCKGYWESRPFMQIPQHSQPQDSCANDQDNGKGQQFPAGVDSLVSGLFKKANPEELYALNSILSNNSLTSNRGLVSRLLNEEILKRPR</sequence>
<accession>A0AA88QXV2</accession>
<dbReference type="AlphaFoldDB" id="A0AA88QXV2"/>
<dbReference type="EMBL" id="JAVXUO010002220">
    <property type="protein sequence ID" value="KAK2975218.1"/>
    <property type="molecule type" value="Genomic_DNA"/>
</dbReference>
<evidence type="ECO:0000313" key="6">
    <source>
        <dbReference type="EMBL" id="KAK2975218.1"/>
    </source>
</evidence>
<keyword evidence="7" id="KW-1185">Reference proteome</keyword>
<dbReference type="GO" id="GO:0000785">
    <property type="term" value="C:chromatin"/>
    <property type="evidence" value="ECO:0007669"/>
    <property type="project" value="TreeGrafter"/>
</dbReference>
<feature type="region of interest" description="Disordered" evidence="3">
    <location>
        <begin position="817"/>
        <end position="848"/>
    </location>
</feature>
<reference evidence="6" key="1">
    <citation type="submission" date="2022-12" db="EMBL/GenBank/DDBJ databases">
        <title>Draft genome assemblies for two species of Escallonia (Escalloniales).</title>
        <authorList>
            <person name="Chanderbali A."/>
            <person name="Dervinis C."/>
            <person name="Anghel I."/>
            <person name="Soltis D."/>
            <person name="Soltis P."/>
            <person name="Zapata F."/>
        </authorList>
    </citation>
    <scope>NUCLEOTIDE SEQUENCE</scope>
    <source>
        <strain evidence="6">UCBG92.1500</strain>
        <tissue evidence="6">Leaf</tissue>
    </source>
</reference>
<dbReference type="InterPro" id="IPR003347">
    <property type="entry name" value="JmjC_dom"/>
</dbReference>
<comment type="caution">
    <text evidence="6">The sequence shown here is derived from an EMBL/GenBank/DDBJ whole genome shotgun (WGS) entry which is preliminary data.</text>
</comment>
<feature type="region of interest" description="Disordered" evidence="3">
    <location>
        <begin position="67"/>
        <end position="91"/>
    </location>
</feature>
<name>A0AA88QXV2_9ASTE</name>
<evidence type="ECO:0000259" key="4">
    <source>
        <dbReference type="PROSITE" id="PS51183"/>
    </source>
</evidence>
<dbReference type="Pfam" id="PF05965">
    <property type="entry name" value="FYRC"/>
    <property type="match status" value="1"/>
</dbReference>
<feature type="domain" description="JmjC" evidence="5">
    <location>
        <begin position="330"/>
        <end position="496"/>
    </location>
</feature>
<feature type="region of interest" description="Disordered" evidence="3">
    <location>
        <begin position="916"/>
        <end position="964"/>
    </location>
</feature>
<dbReference type="GO" id="GO:0005634">
    <property type="term" value="C:nucleus"/>
    <property type="evidence" value="ECO:0007669"/>
    <property type="project" value="UniProtKB-SubCell"/>
</dbReference>
<dbReference type="GO" id="GO:0010468">
    <property type="term" value="P:regulation of gene expression"/>
    <property type="evidence" value="ECO:0007669"/>
    <property type="project" value="TreeGrafter"/>
</dbReference>
<evidence type="ECO:0000256" key="2">
    <source>
        <dbReference type="ARBA" id="ARBA00023242"/>
    </source>
</evidence>
<dbReference type="Gene3D" id="2.60.120.650">
    <property type="entry name" value="Cupin"/>
    <property type="match status" value="1"/>
</dbReference>
<comment type="subcellular location">
    <subcellularLocation>
        <location evidence="1">Nucleus</location>
    </subcellularLocation>
</comment>
<feature type="compositionally biased region" description="Basic and acidic residues" evidence="3">
    <location>
        <begin position="926"/>
        <end position="937"/>
    </location>
</feature>
<dbReference type="InterPro" id="IPR003889">
    <property type="entry name" value="FYrich_C"/>
</dbReference>
<dbReference type="SUPFAM" id="SSF51197">
    <property type="entry name" value="Clavaminate synthase-like"/>
    <property type="match status" value="1"/>
</dbReference>
<dbReference type="InterPro" id="IPR003349">
    <property type="entry name" value="JmjN"/>
</dbReference>
<gene>
    <name evidence="6" type="ORF">RJ640_002226</name>
</gene>
<feature type="region of interest" description="Disordered" evidence="3">
    <location>
        <begin position="24"/>
        <end position="53"/>
    </location>
</feature>
<feature type="domain" description="JmjN" evidence="4">
    <location>
        <begin position="118"/>
        <end position="159"/>
    </location>
</feature>
<dbReference type="GO" id="GO:0034647">
    <property type="term" value="F:histone H3K4me/H3K4me2/H3K4me3 demethylase activity"/>
    <property type="evidence" value="ECO:0007669"/>
    <property type="project" value="TreeGrafter"/>
</dbReference>
<proteinExistence type="predicted"/>
<dbReference type="SMART" id="SM00542">
    <property type="entry name" value="FYRC"/>
    <property type="match status" value="1"/>
</dbReference>
<evidence type="ECO:0000256" key="3">
    <source>
        <dbReference type="SAM" id="MobiDB-lite"/>
    </source>
</evidence>